<comment type="caution">
    <text evidence="1">The sequence shown here is derived from an EMBL/GenBank/DDBJ whole genome shotgun (WGS) entry which is preliminary data.</text>
</comment>
<dbReference type="Proteomes" id="UP001500691">
    <property type="component" value="Unassembled WGS sequence"/>
</dbReference>
<proteinExistence type="predicted"/>
<evidence type="ECO:0000313" key="1">
    <source>
        <dbReference type="EMBL" id="GAA4562695.1"/>
    </source>
</evidence>
<sequence length="216" mass="23471">MAVTRTRRLSKTAGAVGAALALAAHYFPCEGEAQDTVAASFRDAAFLLSGQLDKWARWRDLPHDEKQRIGAVVALAPQELASVTVFAARARELLDFTDGEPPALPFRPAVPCTGRGEAAVALVGGGLLEYVDRILQRLRRDHPRRRPDEPAGPGIWLPRTQYAAGSGLIQGRTVVPSSRTAAKRMGPTGRTCPRCARCPTRRRLRCRPGNCSSWHA</sequence>
<evidence type="ECO:0008006" key="3">
    <source>
        <dbReference type="Google" id="ProtNLM"/>
    </source>
</evidence>
<protein>
    <recommendedName>
        <fullName evidence="3">Twin-arginine translocation signal domain-containing protein</fullName>
    </recommendedName>
</protein>
<organism evidence="1 2">
    <name type="scientific">Actinocorallia cavernae</name>
    <dbReference type="NCBI Taxonomy" id="328075"/>
    <lineage>
        <taxon>Bacteria</taxon>
        <taxon>Bacillati</taxon>
        <taxon>Actinomycetota</taxon>
        <taxon>Actinomycetes</taxon>
        <taxon>Streptosporangiales</taxon>
        <taxon>Thermomonosporaceae</taxon>
        <taxon>Actinocorallia</taxon>
    </lineage>
</organism>
<gene>
    <name evidence="1" type="ORF">GCM10023100_00080</name>
</gene>
<evidence type="ECO:0000313" key="2">
    <source>
        <dbReference type="Proteomes" id="UP001500691"/>
    </source>
</evidence>
<reference evidence="2" key="1">
    <citation type="journal article" date="2019" name="Int. J. Syst. Evol. Microbiol.">
        <title>The Global Catalogue of Microorganisms (GCM) 10K type strain sequencing project: providing services to taxonomists for standard genome sequencing and annotation.</title>
        <authorList>
            <consortium name="The Broad Institute Genomics Platform"/>
            <consortium name="The Broad Institute Genome Sequencing Center for Infectious Disease"/>
            <person name="Wu L."/>
            <person name="Ma J."/>
        </authorList>
    </citation>
    <scope>NUCLEOTIDE SEQUENCE [LARGE SCALE GENOMIC DNA]</scope>
    <source>
        <strain evidence="2">JCM 13278</strain>
    </source>
</reference>
<name>A0ABP8S5D0_9ACTN</name>
<accession>A0ABP8S5D0</accession>
<dbReference type="EMBL" id="BAABFF010000001">
    <property type="protein sequence ID" value="GAA4562695.1"/>
    <property type="molecule type" value="Genomic_DNA"/>
</dbReference>
<keyword evidence="2" id="KW-1185">Reference proteome</keyword>